<feature type="transmembrane region" description="Helical" evidence="1">
    <location>
        <begin position="210"/>
        <end position="230"/>
    </location>
</feature>
<sequence length="249" mass="26906">MHNPTQRLLNRWESSSSIASRNFQFACALSGILCLAFFCVGLAASGFIPPPPPSWDAEMIVQHYRDHHKGMQAGVILITISGLFYLPLTAALSAQMMRIPGLHYSVSALQLASGAAGIFNFILPGVILGVASYRLDRPVVITQTLNDLFWFTAVMAVPTFMIQSIAIAYAVIGDFRQKPLFPKSVAILNIVAPALLIPVLAIHLAQTGPIAWDGAVFFWVPACAFGIQIITDSICLARAAYAESTVDQS</sequence>
<organism evidence="2 3">
    <name type="scientific">Metarhizium guizhouense (strain ARSEF 977)</name>
    <dbReference type="NCBI Taxonomy" id="1276136"/>
    <lineage>
        <taxon>Eukaryota</taxon>
        <taxon>Fungi</taxon>
        <taxon>Dikarya</taxon>
        <taxon>Ascomycota</taxon>
        <taxon>Pezizomycotina</taxon>
        <taxon>Sordariomycetes</taxon>
        <taxon>Hypocreomycetidae</taxon>
        <taxon>Hypocreales</taxon>
        <taxon>Clavicipitaceae</taxon>
        <taxon>Metarhizium</taxon>
    </lineage>
</organism>
<dbReference type="Proteomes" id="UP000031192">
    <property type="component" value="Unassembled WGS sequence"/>
</dbReference>
<feature type="transmembrane region" description="Helical" evidence="1">
    <location>
        <begin position="184"/>
        <end position="204"/>
    </location>
</feature>
<feature type="transmembrane region" description="Helical" evidence="1">
    <location>
        <begin position="148"/>
        <end position="172"/>
    </location>
</feature>
<reference evidence="2 3" key="1">
    <citation type="journal article" date="2014" name="Proc. Natl. Acad. Sci. U.S.A.">
        <title>Trajectory and genomic determinants of fungal-pathogen speciation and host adaptation.</title>
        <authorList>
            <person name="Hu X."/>
            <person name="Xiao G."/>
            <person name="Zheng P."/>
            <person name="Shang Y."/>
            <person name="Su Y."/>
            <person name="Zhang X."/>
            <person name="Liu X."/>
            <person name="Zhan S."/>
            <person name="St Leger R.J."/>
            <person name="Wang C."/>
        </authorList>
    </citation>
    <scope>NUCLEOTIDE SEQUENCE [LARGE SCALE GENOMIC DNA]</scope>
    <source>
        <strain evidence="2 3">ARSEF 977</strain>
    </source>
</reference>
<feature type="transmembrane region" description="Helical" evidence="1">
    <location>
        <begin position="25"/>
        <end position="48"/>
    </location>
</feature>
<dbReference type="AlphaFoldDB" id="A0A0B4GW63"/>
<evidence type="ECO:0000313" key="2">
    <source>
        <dbReference type="EMBL" id="KID83932.1"/>
    </source>
</evidence>
<feature type="transmembrane region" description="Helical" evidence="1">
    <location>
        <begin position="106"/>
        <end position="128"/>
    </location>
</feature>
<accession>A0A0B4GW63</accession>
<keyword evidence="3" id="KW-1185">Reference proteome</keyword>
<proteinExistence type="predicted"/>
<evidence type="ECO:0000313" key="3">
    <source>
        <dbReference type="Proteomes" id="UP000031192"/>
    </source>
</evidence>
<comment type="caution">
    <text evidence="2">The sequence shown here is derived from an EMBL/GenBank/DDBJ whole genome shotgun (WGS) entry which is preliminary data.</text>
</comment>
<evidence type="ECO:0000256" key="1">
    <source>
        <dbReference type="SAM" id="Phobius"/>
    </source>
</evidence>
<name>A0A0B4GW63_METGA</name>
<keyword evidence="1" id="KW-0812">Transmembrane</keyword>
<dbReference type="HOGENOM" id="CLU_081621_0_0_1"/>
<protein>
    <submittedName>
        <fullName evidence="2">Membrane protein</fullName>
    </submittedName>
</protein>
<feature type="transmembrane region" description="Helical" evidence="1">
    <location>
        <begin position="73"/>
        <end position="94"/>
    </location>
</feature>
<gene>
    <name evidence="2" type="ORF">MGU_08804</name>
</gene>
<keyword evidence="1" id="KW-1133">Transmembrane helix</keyword>
<keyword evidence="1" id="KW-0472">Membrane</keyword>
<dbReference type="EMBL" id="AZNH01000050">
    <property type="protein sequence ID" value="KID83932.1"/>
    <property type="molecule type" value="Genomic_DNA"/>
</dbReference>